<dbReference type="AlphaFoldDB" id="A0A239H8B7"/>
<keyword evidence="2" id="KW-1185">Reference proteome</keyword>
<evidence type="ECO:0000313" key="1">
    <source>
        <dbReference type="EMBL" id="SNS77053.1"/>
    </source>
</evidence>
<evidence type="ECO:0000313" key="2">
    <source>
        <dbReference type="Proteomes" id="UP000198432"/>
    </source>
</evidence>
<dbReference type="EMBL" id="FZOQ01000013">
    <property type="protein sequence ID" value="SNS77053.1"/>
    <property type="molecule type" value="Genomic_DNA"/>
</dbReference>
<sequence>MGTGTKRLKGKAILKLHNNSGNWQCLKQLIFASHSPVPLVLDNSYGPASVLCPDDECIDAWLQLFT</sequence>
<name>A0A239H8B7_9BACT</name>
<protein>
    <submittedName>
        <fullName evidence="1">Uncharacterized protein</fullName>
    </submittedName>
</protein>
<accession>A0A239H8B7</accession>
<gene>
    <name evidence="1" type="ORF">SAMN06296052_1132</name>
</gene>
<organism evidence="1 2">
    <name type="scientific">Pontibacter ummariensis</name>
    <dbReference type="NCBI Taxonomy" id="1610492"/>
    <lineage>
        <taxon>Bacteria</taxon>
        <taxon>Pseudomonadati</taxon>
        <taxon>Bacteroidota</taxon>
        <taxon>Cytophagia</taxon>
        <taxon>Cytophagales</taxon>
        <taxon>Hymenobacteraceae</taxon>
        <taxon>Pontibacter</taxon>
    </lineage>
</organism>
<proteinExistence type="predicted"/>
<reference evidence="2" key="1">
    <citation type="submission" date="2017-06" db="EMBL/GenBank/DDBJ databases">
        <authorList>
            <person name="Varghese N."/>
            <person name="Submissions S."/>
        </authorList>
    </citation>
    <scope>NUCLEOTIDE SEQUENCE [LARGE SCALE GENOMIC DNA]</scope>
    <source>
        <strain evidence="2">NKM1</strain>
    </source>
</reference>
<dbReference type="Proteomes" id="UP000198432">
    <property type="component" value="Unassembled WGS sequence"/>
</dbReference>